<reference evidence="5" key="2">
    <citation type="submission" date="2021-01" db="EMBL/GenBank/DDBJ databases">
        <title>Pan-genome distribution and transcriptional activeness of fungal secondary metabolism genes in Aspergillus section Fumigati.</title>
        <authorList>
            <person name="Takahashi H."/>
            <person name="Umemura M."/>
            <person name="Ninomiya A."/>
            <person name="Kusuya Y."/>
            <person name="Urayama S."/>
            <person name="Shimizu M."/>
            <person name="Watanabe A."/>
            <person name="Kamei K."/>
            <person name="Yaguchi T."/>
            <person name="Hagiwara D."/>
        </authorList>
    </citation>
    <scope>NUCLEOTIDE SEQUENCE</scope>
    <source>
        <strain evidence="5">IFM 46973</strain>
    </source>
</reference>
<dbReference type="InterPro" id="IPR050300">
    <property type="entry name" value="GDXG_lipolytic_enzyme"/>
</dbReference>
<proteinExistence type="inferred from homology"/>
<dbReference type="Pfam" id="PF12697">
    <property type="entry name" value="Abhydrolase_6"/>
    <property type="match status" value="1"/>
</dbReference>
<dbReference type="InterPro" id="IPR027519">
    <property type="entry name" value="KFase_ver/fungi-typ"/>
</dbReference>
<feature type="short sequence motif" description="HGGXW" evidence="3">
    <location>
        <begin position="35"/>
        <end position="39"/>
    </location>
</feature>
<feature type="active site" evidence="3">
    <location>
        <position position="231"/>
    </location>
</feature>
<dbReference type="AlphaFoldDB" id="A0A8E0V225"/>
<accession>A0A8E0V225</accession>
<keyword evidence="1 3" id="KW-0378">Hydrolase</keyword>
<dbReference type="GeneID" id="66996032"/>
<evidence type="ECO:0000259" key="4">
    <source>
        <dbReference type="Pfam" id="PF12697"/>
    </source>
</evidence>
<comment type="similarity">
    <text evidence="3">Belongs to the kynurenine formamidase family.</text>
</comment>
<comment type="subunit">
    <text evidence="3">Homodimer.</text>
</comment>
<dbReference type="PANTHER" id="PTHR48081">
    <property type="entry name" value="AB HYDROLASE SUPERFAMILY PROTEIN C4A8.06C"/>
    <property type="match status" value="1"/>
</dbReference>
<dbReference type="Proteomes" id="UP000036893">
    <property type="component" value="Unassembled WGS sequence"/>
</dbReference>
<dbReference type="EC" id="3.5.1.9" evidence="3"/>
<protein>
    <recommendedName>
        <fullName evidence="3">Kynurenine formamidase</fullName>
        <shortName evidence="3">KFA</shortName>
        <shortName evidence="3">KFase</shortName>
        <ecNumber evidence="3">3.5.1.9</ecNumber>
    </recommendedName>
    <alternativeName>
        <fullName evidence="3">Arylformamidase</fullName>
    </alternativeName>
    <alternativeName>
        <fullName evidence="3">N-formylkynurenine formamidase</fullName>
        <shortName evidence="3">FKF</shortName>
    </alternativeName>
</protein>
<comment type="caution">
    <text evidence="5">The sequence shown here is derived from an EMBL/GenBank/DDBJ whole genome shotgun (WGS) entry which is preliminary data.</text>
</comment>
<dbReference type="SUPFAM" id="SSF53474">
    <property type="entry name" value="alpha/beta-Hydrolases"/>
    <property type="match status" value="1"/>
</dbReference>
<comment type="domain">
    <text evidence="3">The main chain amide nitrogen atoms of the second glycine and its adjacent residue in the HGGXW motif define the oxyanion hole, and stabilize the oxyanion that forms during the nucleophilic attack by the catalytic serine during substrate cleavage.</text>
</comment>
<evidence type="ECO:0000256" key="3">
    <source>
        <dbReference type="HAMAP-Rule" id="MF_03014"/>
    </source>
</evidence>
<keyword evidence="2 3" id="KW-0823">Tryptophan catabolism</keyword>
<evidence type="ECO:0000256" key="1">
    <source>
        <dbReference type="ARBA" id="ARBA00022801"/>
    </source>
</evidence>
<dbReference type="GO" id="GO:0004061">
    <property type="term" value="F:arylformamidase activity"/>
    <property type="evidence" value="ECO:0007669"/>
    <property type="project" value="UniProtKB-UniRule"/>
</dbReference>
<dbReference type="UniPathway" id="UPA00333">
    <property type="reaction ID" value="UER00454"/>
</dbReference>
<evidence type="ECO:0000313" key="6">
    <source>
        <dbReference type="Proteomes" id="UP000036893"/>
    </source>
</evidence>
<dbReference type="HAMAP" id="MF_03014">
    <property type="entry name" value="KFase"/>
    <property type="match status" value="1"/>
</dbReference>
<dbReference type="EMBL" id="BBXM02000006">
    <property type="protein sequence ID" value="GIC92098.1"/>
    <property type="molecule type" value="Genomic_DNA"/>
</dbReference>
<sequence>MPAETLQYGDHKLQTVTISTVSDNLNAGYWVILIHGGAWRDPTQTAISYLSPAESILTTSPTYNSTTLPHIAAFASIEYRLSAHPGYPQSPDHTDPIEYRNAKHPDHIRDVQAALGLLQRKFGFGTKYILVGHSAGATLAFQSVMGAFQDSAAAVVSTPAAILGMAGIYDLRLLRDTHRHISAYQEFIEGAFGSDEAVWDAASPASVKGSEGVEKGWTSGRLAVLSHSPQDGLVDAAQQQAMQAALSRWEDSTPQGSGQRRVEILSVKGDHDDAWMKGDELARAIAHTLAELQKK</sequence>
<feature type="active site" description="Nucleophile" evidence="3">
    <location>
        <position position="134"/>
    </location>
</feature>
<comment type="function">
    <text evidence="3">Catalyzes the hydrolysis of N-formyl-L-kynurenine to L-kynurenine, the second step in the kynurenine pathway of tryptophan degradation. Kynurenine may be further oxidized to nicotinic acid, NAD(H) and NADP(H). Required for elimination of toxic metabolites.</text>
</comment>
<dbReference type="GO" id="GO:0019441">
    <property type="term" value="P:L-tryptophan catabolic process to kynurenine"/>
    <property type="evidence" value="ECO:0007669"/>
    <property type="project" value="UniProtKB-UniRule"/>
</dbReference>
<feature type="domain" description="AB hydrolase-1" evidence="4">
    <location>
        <begin position="31"/>
        <end position="251"/>
    </location>
</feature>
<evidence type="ECO:0000256" key="2">
    <source>
        <dbReference type="ARBA" id="ARBA00023079"/>
    </source>
</evidence>
<comment type="catalytic activity">
    <reaction evidence="3">
        <text>N-formyl-L-kynurenine + H2O = L-kynurenine + formate + H(+)</text>
        <dbReference type="Rhea" id="RHEA:13009"/>
        <dbReference type="ChEBI" id="CHEBI:15377"/>
        <dbReference type="ChEBI" id="CHEBI:15378"/>
        <dbReference type="ChEBI" id="CHEBI:15740"/>
        <dbReference type="ChEBI" id="CHEBI:57959"/>
        <dbReference type="ChEBI" id="CHEBI:58629"/>
        <dbReference type="EC" id="3.5.1.9"/>
    </reaction>
</comment>
<dbReference type="PANTHER" id="PTHR48081:SF33">
    <property type="entry name" value="KYNURENINE FORMAMIDASE"/>
    <property type="match status" value="1"/>
</dbReference>
<organism evidence="5 6">
    <name type="scientific">Aspergillus udagawae</name>
    <dbReference type="NCBI Taxonomy" id="91492"/>
    <lineage>
        <taxon>Eukaryota</taxon>
        <taxon>Fungi</taxon>
        <taxon>Dikarya</taxon>
        <taxon>Ascomycota</taxon>
        <taxon>Pezizomycotina</taxon>
        <taxon>Eurotiomycetes</taxon>
        <taxon>Eurotiomycetidae</taxon>
        <taxon>Eurotiales</taxon>
        <taxon>Aspergillaceae</taxon>
        <taxon>Aspergillus</taxon>
        <taxon>Aspergillus subgen. Fumigati</taxon>
    </lineage>
</organism>
<dbReference type="RefSeq" id="XP_043149364.1">
    <property type="nucleotide sequence ID" value="XM_043293429.1"/>
</dbReference>
<dbReference type="InterPro" id="IPR029058">
    <property type="entry name" value="AB_hydrolase_fold"/>
</dbReference>
<name>A0A8E0V225_9EURO</name>
<feature type="active site" evidence="3">
    <location>
        <position position="271"/>
    </location>
</feature>
<dbReference type="InterPro" id="IPR000073">
    <property type="entry name" value="AB_hydrolase_1"/>
</dbReference>
<evidence type="ECO:0000313" key="5">
    <source>
        <dbReference type="EMBL" id="GIC92098.1"/>
    </source>
</evidence>
<comment type="pathway">
    <text evidence="3">Amino-acid degradation; L-tryptophan degradation via kynurenine pathway; L-kynurenine from L-tryptophan: step 2/2.</text>
</comment>
<reference evidence="5" key="1">
    <citation type="journal article" date="2015" name="Genome Announc.">
        <title>Draft Genome Sequence of the Pathogenic Filamentous Fungus Aspergillus udagawae Strain IFM 46973T.</title>
        <authorList>
            <person name="Kusuya Y."/>
            <person name="Takahashi-Nakaguchi A."/>
            <person name="Takahashi H."/>
            <person name="Yaguchi T."/>
        </authorList>
    </citation>
    <scope>NUCLEOTIDE SEQUENCE</scope>
    <source>
        <strain evidence="5">IFM 46973</strain>
    </source>
</reference>
<dbReference type="GO" id="GO:0034354">
    <property type="term" value="P:'de novo' NAD+ biosynthetic process from L-tryptophan"/>
    <property type="evidence" value="ECO:0007669"/>
    <property type="project" value="UniProtKB-UniRule"/>
</dbReference>
<dbReference type="Gene3D" id="3.40.50.1820">
    <property type="entry name" value="alpha/beta hydrolase"/>
    <property type="match status" value="1"/>
</dbReference>
<gene>
    <name evidence="5" type="ORF">Aud_008555</name>
</gene>